<feature type="compositionally biased region" description="Acidic residues" evidence="4">
    <location>
        <begin position="521"/>
        <end position="556"/>
    </location>
</feature>
<organism evidence="7 8">
    <name type="scientific">Pichia kudriavzevii</name>
    <name type="common">Yeast</name>
    <name type="synonym">Issatchenkia orientalis</name>
    <dbReference type="NCBI Taxonomy" id="4909"/>
    <lineage>
        <taxon>Eukaryota</taxon>
        <taxon>Fungi</taxon>
        <taxon>Dikarya</taxon>
        <taxon>Ascomycota</taxon>
        <taxon>Saccharomycotina</taxon>
        <taxon>Pichiomycetes</taxon>
        <taxon>Pichiales</taxon>
        <taxon>Pichiaceae</taxon>
        <taxon>Pichia</taxon>
    </lineage>
</organism>
<proteinExistence type="predicted"/>
<dbReference type="Proteomes" id="UP000249293">
    <property type="component" value="Chromosome 4"/>
</dbReference>
<protein>
    <recommendedName>
        <fullName evidence="5">Protein kinase domain-containing protein</fullName>
    </recommendedName>
</protein>
<dbReference type="Gene3D" id="1.10.510.10">
    <property type="entry name" value="Transferase(Phosphotransferase) domain 1"/>
    <property type="match status" value="1"/>
</dbReference>
<reference evidence="7" key="2">
    <citation type="submission" date="2014-08" db="EMBL/GenBank/DDBJ databases">
        <title>Exploiting Issatchenkia orientalis SD108 for Succinic Acid Production.</title>
        <authorList>
            <person name="Xiao H."/>
            <person name="Shao Z."/>
            <person name="Jiang Y."/>
            <person name="Dole S."/>
            <person name="Zhao H."/>
        </authorList>
    </citation>
    <scope>NUCLEOTIDE SEQUENCE [LARGE SCALE GENOMIC DNA]</scope>
    <source>
        <strain evidence="7">SD108</strain>
    </source>
</reference>
<dbReference type="PROSITE" id="PS00108">
    <property type="entry name" value="PROTEIN_KINASE_ST"/>
    <property type="match status" value="1"/>
</dbReference>
<feature type="region of interest" description="Disordered" evidence="4">
    <location>
        <begin position="516"/>
        <end position="675"/>
    </location>
</feature>
<dbReference type="InterPro" id="IPR017441">
    <property type="entry name" value="Protein_kinase_ATP_BS"/>
</dbReference>
<evidence type="ECO:0000313" key="7">
    <source>
        <dbReference type="EMBL" id="KGK37742.1"/>
    </source>
</evidence>
<dbReference type="EMBL" id="CP028776">
    <property type="protein sequence ID" value="AWU77347.1"/>
    <property type="molecule type" value="Genomic_DNA"/>
</dbReference>
<evidence type="ECO:0000256" key="1">
    <source>
        <dbReference type="ARBA" id="ARBA00022741"/>
    </source>
</evidence>
<reference evidence="6 9" key="3">
    <citation type="submission" date="2018-06" db="EMBL/GenBank/DDBJ databases">
        <title>Population genomics shows no distinction between pathogenic Candida krusei and environmental Pichia kudriavzevii: One species, four names.</title>
        <authorList>
            <person name="Douglass A.P."/>
            <person name="Offei B."/>
            <person name="Braun-Galleani S."/>
            <person name="Coughlan A.Y."/>
            <person name="Martos A."/>
            <person name="Ortiz-Merino R.A."/>
            <person name="Byrne K.P."/>
            <person name="Wolfe K.H."/>
        </authorList>
    </citation>
    <scope>NUCLEOTIDE SEQUENCE [LARGE SCALE GENOMIC DNA]</scope>
    <source>
        <strain evidence="6 9">CBS573</strain>
    </source>
</reference>
<feature type="compositionally biased region" description="Basic and acidic residues" evidence="4">
    <location>
        <begin position="730"/>
        <end position="741"/>
    </location>
</feature>
<evidence type="ECO:0000256" key="4">
    <source>
        <dbReference type="SAM" id="MobiDB-lite"/>
    </source>
</evidence>
<keyword evidence="9" id="KW-1185">Reference proteome</keyword>
<dbReference type="SUPFAM" id="SSF56112">
    <property type="entry name" value="Protein kinase-like (PK-like)"/>
    <property type="match status" value="1"/>
</dbReference>
<dbReference type="InterPro" id="IPR000719">
    <property type="entry name" value="Prot_kinase_dom"/>
</dbReference>
<name>A0A099P0N9_PICKU</name>
<evidence type="ECO:0000259" key="5">
    <source>
        <dbReference type="PROSITE" id="PS50011"/>
    </source>
</evidence>
<evidence type="ECO:0000256" key="3">
    <source>
        <dbReference type="PROSITE-ProRule" id="PRU10141"/>
    </source>
</evidence>
<dbReference type="GO" id="GO:0004672">
    <property type="term" value="F:protein kinase activity"/>
    <property type="evidence" value="ECO:0007669"/>
    <property type="project" value="InterPro"/>
</dbReference>
<dbReference type="OrthoDB" id="1738954at2759"/>
<keyword evidence="1 3" id="KW-0547">Nucleotide-binding</keyword>
<evidence type="ECO:0000313" key="9">
    <source>
        <dbReference type="Proteomes" id="UP000249293"/>
    </source>
</evidence>
<dbReference type="GO" id="GO:0030447">
    <property type="term" value="P:filamentous growth"/>
    <property type="evidence" value="ECO:0007669"/>
    <property type="project" value="UniProtKB-ARBA"/>
</dbReference>
<feature type="compositionally biased region" description="Polar residues" evidence="4">
    <location>
        <begin position="742"/>
        <end position="756"/>
    </location>
</feature>
<dbReference type="AlphaFoldDB" id="A0A099P0N9"/>
<feature type="compositionally biased region" description="Low complexity" evidence="4">
    <location>
        <begin position="654"/>
        <end position="674"/>
    </location>
</feature>
<feature type="domain" description="Protein kinase" evidence="5">
    <location>
        <begin position="91"/>
        <end position="387"/>
    </location>
</feature>
<dbReference type="eggNOG" id="KOG0032">
    <property type="taxonomic scope" value="Eukaryota"/>
</dbReference>
<dbReference type="InterPro" id="IPR011009">
    <property type="entry name" value="Kinase-like_dom_sf"/>
</dbReference>
<evidence type="ECO:0000313" key="6">
    <source>
        <dbReference type="EMBL" id="AWU77347.1"/>
    </source>
</evidence>
<feature type="compositionally biased region" description="Polar residues" evidence="4">
    <location>
        <begin position="700"/>
        <end position="709"/>
    </location>
</feature>
<feature type="region of interest" description="Disordered" evidence="4">
    <location>
        <begin position="690"/>
        <end position="709"/>
    </location>
</feature>
<dbReference type="VEuPathDB" id="FungiDB:C5L36_0D00850"/>
<dbReference type="PROSITE" id="PS50011">
    <property type="entry name" value="PROTEIN_KINASE_DOM"/>
    <property type="match status" value="1"/>
</dbReference>
<dbReference type="HOGENOM" id="CLU_352344_0_0_1"/>
<dbReference type="PROSITE" id="PS00107">
    <property type="entry name" value="PROTEIN_KINASE_ATP"/>
    <property type="match status" value="1"/>
</dbReference>
<gene>
    <name evidence="6" type="ORF">C5L36_0D00850</name>
    <name evidence="7" type="ORF">JL09_g3111</name>
</gene>
<dbReference type="GO" id="GO:0005524">
    <property type="term" value="F:ATP binding"/>
    <property type="evidence" value="ECO:0007669"/>
    <property type="project" value="UniProtKB-UniRule"/>
</dbReference>
<dbReference type="STRING" id="4909.A0A099P0N9"/>
<dbReference type="RefSeq" id="XP_029322824.1">
    <property type="nucleotide sequence ID" value="XM_029466964.1"/>
</dbReference>
<evidence type="ECO:0000313" key="8">
    <source>
        <dbReference type="Proteomes" id="UP000029867"/>
    </source>
</evidence>
<feature type="region of interest" description="Disordered" evidence="4">
    <location>
        <begin position="9"/>
        <end position="61"/>
    </location>
</feature>
<dbReference type="GeneID" id="40385176"/>
<keyword evidence="2 3" id="KW-0067">ATP-binding</keyword>
<reference evidence="8" key="1">
    <citation type="journal article" date="2014" name="Microb. Cell Fact.">
        <title>Exploiting Issatchenkia orientalis SD108 for succinic acid production.</title>
        <authorList>
            <person name="Xiao H."/>
            <person name="Shao Z."/>
            <person name="Jiang Y."/>
            <person name="Dole S."/>
            <person name="Zhao H."/>
        </authorList>
    </citation>
    <scope>NUCLEOTIDE SEQUENCE [LARGE SCALE GENOMIC DNA]</scope>
    <source>
        <strain evidence="8">SD108</strain>
    </source>
</reference>
<accession>A0A099P0N9</accession>
<sequence length="798" mass="89161">MLDLFKNIISRKAKKPRGKFQNSTPLSPSTSKESNSGSLSSTQSNTSLGMSDDDTGVLNDKDMPIHETSIELLLEIHPELNKYYKELHPRYLLSDVIGEGAFSQVYKAYDTKEKRYLAIKIINKTGMKPAQINSTLKEIAIMRQLDHKNIVKLYNYQNSSNSKYCFLFMEFVSGGEIFNQIIKYTYFSEELSRHVIRQVAFAVKYLHDNGIVHRDIKPENILFEPSVYRQRSKKEQLRARRVSDDNNKIDEGEFSIKTGAGGIGLIKLADFGLSTVLPNASALAKTPCGTVGYTSPEQHMNVGYDKKVDMWALGCVLYTMVVGFPPFYSNDQNTNDITEKVMNGRYEFLKPWFDEVSDGCKNLISNLLTVDPEKRYSIEQMINDPWFNIGYDDVPIGGKVSTPAADAPQSTYNNELYQKFSESLINTNNVDDYFSGNQTSNSKDGNGLLTPRVPLLTPRAEAIKLVFDTAKRVTPMSRSVSPSRSDGEKSLSSLDSYMNKMREDMLLTSITDNKVITNRLEEEDDEDDGDDDDNDDDDDEDVSLDSSNDDNDDTEEYPVTLTSLTKIRSPALKKSNHVGLASPTPLSPAASHATAETLTTHTSVTRQPSMKSFKSILNGDHGTSSATAAEKASEYSRPRKTSISFSINEHSRRSGSITSSSSHLSHTSSDLGGSADFINAHPLVVNEIEEEDTEDETTDGNTMNLSTPHNNKLKHEEFRAKCMAHTPYVPHDEGEDKHVLEDTSSVSEGSRRSTPPNELINRLAPQISLEQKLQEHSVVNLQMDTSTILARRKQKIES</sequence>
<dbReference type="SMART" id="SM00220">
    <property type="entry name" value="S_TKc"/>
    <property type="match status" value="1"/>
</dbReference>
<dbReference type="KEGG" id="pkz:C5L36_0D00850"/>
<dbReference type="Pfam" id="PF00069">
    <property type="entry name" value="Pkinase"/>
    <property type="match status" value="1"/>
</dbReference>
<feature type="region of interest" description="Disordered" evidence="4">
    <location>
        <begin position="728"/>
        <end position="758"/>
    </location>
</feature>
<evidence type="ECO:0000256" key="2">
    <source>
        <dbReference type="ARBA" id="ARBA00022840"/>
    </source>
</evidence>
<feature type="binding site" evidence="3">
    <location>
        <position position="120"/>
    </location>
    <ligand>
        <name>ATP</name>
        <dbReference type="ChEBI" id="CHEBI:30616"/>
    </ligand>
</feature>
<feature type="compositionally biased region" description="Basic residues" evidence="4">
    <location>
        <begin position="9"/>
        <end position="18"/>
    </location>
</feature>
<dbReference type="Proteomes" id="UP000029867">
    <property type="component" value="Unassembled WGS sequence"/>
</dbReference>
<feature type="compositionally biased region" description="Polar residues" evidence="4">
    <location>
        <begin position="594"/>
        <end position="612"/>
    </location>
</feature>
<dbReference type="EMBL" id="JQFK01000030">
    <property type="protein sequence ID" value="KGK37742.1"/>
    <property type="molecule type" value="Genomic_DNA"/>
</dbReference>
<feature type="compositionally biased region" description="Low complexity" evidence="4">
    <location>
        <begin position="34"/>
        <end position="49"/>
    </location>
</feature>
<feature type="compositionally biased region" description="Polar residues" evidence="4">
    <location>
        <begin position="20"/>
        <end position="33"/>
    </location>
</feature>
<dbReference type="FunFam" id="3.30.200.20:FF:000042">
    <property type="entry name" value="Aurora kinase A"/>
    <property type="match status" value="1"/>
</dbReference>
<dbReference type="InterPro" id="IPR008271">
    <property type="entry name" value="Ser/Thr_kinase_AS"/>
</dbReference>
<dbReference type="PANTHER" id="PTHR24347">
    <property type="entry name" value="SERINE/THREONINE-PROTEIN KINASE"/>
    <property type="match status" value="1"/>
</dbReference>